<name>A0ABS2KAE8_9GAMM</name>
<organism evidence="1 2">
    <name type="scientific">Dyella flava</name>
    <dbReference type="NCBI Taxonomy" id="1920170"/>
    <lineage>
        <taxon>Bacteria</taxon>
        <taxon>Pseudomonadati</taxon>
        <taxon>Pseudomonadota</taxon>
        <taxon>Gammaproteobacteria</taxon>
        <taxon>Lysobacterales</taxon>
        <taxon>Rhodanobacteraceae</taxon>
        <taxon>Dyella</taxon>
    </lineage>
</organism>
<gene>
    <name evidence="1" type="ORF">ISP19_20445</name>
</gene>
<dbReference type="Proteomes" id="UP001430149">
    <property type="component" value="Unassembled WGS sequence"/>
</dbReference>
<comment type="caution">
    <text evidence="1">The sequence shown here is derived from an EMBL/GenBank/DDBJ whole genome shotgun (WGS) entry which is preliminary data.</text>
</comment>
<proteinExistence type="predicted"/>
<dbReference type="InterPro" id="IPR028185">
    <property type="entry name" value="Imm70"/>
</dbReference>
<evidence type="ECO:0000313" key="2">
    <source>
        <dbReference type="Proteomes" id="UP001430149"/>
    </source>
</evidence>
<dbReference type="EMBL" id="JADIKE010000039">
    <property type="protein sequence ID" value="MBM7127752.1"/>
    <property type="molecule type" value="Genomic_DNA"/>
</dbReference>
<reference evidence="1" key="1">
    <citation type="submission" date="2020-10" db="EMBL/GenBank/DDBJ databases">
        <title>Phylogeny of dyella-like bacteria.</title>
        <authorList>
            <person name="Fu J."/>
        </authorList>
    </citation>
    <scope>NUCLEOTIDE SEQUENCE</scope>
    <source>
        <strain evidence="1">DHOC52</strain>
    </source>
</reference>
<dbReference type="RefSeq" id="WP_188801370.1">
    <property type="nucleotide sequence ID" value="NZ_BSNR01000014.1"/>
</dbReference>
<evidence type="ECO:0000313" key="1">
    <source>
        <dbReference type="EMBL" id="MBM7127752.1"/>
    </source>
</evidence>
<dbReference type="Pfam" id="PF15601">
    <property type="entry name" value="Imm70"/>
    <property type="match status" value="1"/>
</dbReference>
<keyword evidence="2" id="KW-1185">Reference proteome</keyword>
<protein>
    <submittedName>
        <fullName evidence="1">Uncharacterized protein</fullName>
    </submittedName>
</protein>
<accession>A0ABS2KAE8</accession>
<sequence>MGLYLCAFDGDEEIDGVEVGSYADFNFFRDAVIAAVEEGERGSRCPTLVSHHDSDGEWSPEEASRLIGEFDLIGKALSELPPVEFNSPWKGKVASSLGLKPKSLLDCFFDVDGEPLVDRLRGLAEKSIRKGVPILFQ</sequence>